<keyword evidence="4" id="KW-0378">Hydrolase</keyword>
<dbReference type="InterPro" id="IPR029058">
    <property type="entry name" value="AB_hydrolase_fold"/>
</dbReference>
<dbReference type="EMBL" id="CP015124">
    <property type="protein sequence ID" value="ANP38005.1"/>
    <property type="molecule type" value="Genomic_DNA"/>
</dbReference>
<dbReference type="PANTHER" id="PTHR46438:SF11">
    <property type="entry name" value="LIPASE-RELATED"/>
    <property type="match status" value="1"/>
</dbReference>
<evidence type="ECO:0000313" key="4">
    <source>
        <dbReference type="EMBL" id="MDE4165466.1"/>
    </source>
</evidence>
<protein>
    <submittedName>
        <fullName evidence="4">Alpha/beta fold hydrolase</fullName>
    </submittedName>
    <submittedName>
        <fullName evidence="3">Esterase</fullName>
    </submittedName>
</protein>
<reference evidence="4 6" key="2">
    <citation type="submission" date="2023-02" db="EMBL/GenBank/DDBJ databases">
        <title>Population genomics of bacteria associated with diatom.</title>
        <authorList>
            <person name="Xie J."/>
            <person name="Wang H."/>
        </authorList>
    </citation>
    <scope>NUCLEOTIDE SEQUENCE [LARGE SCALE GENOMIC DNA]</scope>
    <source>
        <strain evidence="4 6">PT47_8</strain>
    </source>
</reference>
<dbReference type="PATRIC" id="fig|60890.4.peg.3043"/>
<dbReference type="PRINTS" id="PR00111">
    <property type="entry name" value="ABHYDROLASE"/>
</dbReference>
<gene>
    <name evidence="3" type="ORF">JL2886_03119</name>
    <name evidence="4" type="ORF">PXK24_07150</name>
</gene>
<evidence type="ECO:0000256" key="1">
    <source>
        <dbReference type="SAM" id="SignalP"/>
    </source>
</evidence>
<dbReference type="SUPFAM" id="SSF53474">
    <property type="entry name" value="alpha/beta-Hydrolases"/>
    <property type="match status" value="1"/>
</dbReference>
<keyword evidence="5" id="KW-1185">Reference proteome</keyword>
<reference evidence="3 5" key="1">
    <citation type="submission" date="2016-04" db="EMBL/GenBank/DDBJ databases">
        <authorList>
            <person name="Evans L.H."/>
            <person name="Alamgir A."/>
            <person name="Owens N."/>
            <person name="Weber N.D."/>
            <person name="Virtaneva K."/>
            <person name="Barbian K."/>
            <person name="Babar A."/>
            <person name="Rosenke K."/>
        </authorList>
    </citation>
    <scope>NUCLEOTIDE SEQUENCE [LARGE SCALE GENOMIC DNA]</scope>
    <source>
        <strain evidence="3 5">JL2886</strain>
    </source>
</reference>
<accession>A0A1B0ZV08</accession>
<feature type="chain" id="PRO_5044370075" evidence="1">
    <location>
        <begin position="17"/>
        <end position="320"/>
    </location>
</feature>
<dbReference type="PANTHER" id="PTHR46438">
    <property type="entry name" value="ALPHA/BETA-HYDROLASES SUPERFAMILY PROTEIN"/>
    <property type="match status" value="1"/>
</dbReference>
<dbReference type="AlphaFoldDB" id="A0A1B0ZV08"/>
<dbReference type="GO" id="GO:0016787">
    <property type="term" value="F:hydrolase activity"/>
    <property type="evidence" value="ECO:0007669"/>
    <property type="project" value="UniProtKB-KW"/>
</dbReference>
<dbReference type="Proteomes" id="UP000092565">
    <property type="component" value="Chromosome"/>
</dbReference>
<evidence type="ECO:0000313" key="3">
    <source>
        <dbReference type="EMBL" id="ANP38005.1"/>
    </source>
</evidence>
<evidence type="ECO:0000313" key="5">
    <source>
        <dbReference type="Proteomes" id="UP000092565"/>
    </source>
</evidence>
<name>A0A1B0ZV08_9RHOB</name>
<dbReference type="EMBL" id="JARCJK010000002">
    <property type="protein sequence ID" value="MDE4165466.1"/>
    <property type="molecule type" value="Genomic_DNA"/>
</dbReference>
<organism evidence="3 5">
    <name type="scientific">Phaeobacter gallaeciensis</name>
    <dbReference type="NCBI Taxonomy" id="60890"/>
    <lineage>
        <taxon>Bacteria</taxon>
        <taxon>Pseudomonadati</taxon>
        <taxon>Pseudomonadota</taxon>
        <taxon>Alphaproteobacteria</taxon>
        <taxon>Rhodobacterales</taxon>
        <taxon>Roseobacteraceae</taxon>
        <taxon>Phaeobacter</taxon>
    </lineage>
</organism>
<dbReference type="RefSeq" id="WP_065272735.1">
    <property type="nucleotide sequence ID" value="NZ_CP015124.1"/>
</dbReference>
<dbReference type="OrthoDB" id="9815441at2"/>
<evidence type="ECO:0000259" key="2">
    <source>
        <dbReference type="Pfam" id="PF00561"/>
    </source>
</evidence>
<dbReference type="Gene3D" id="3.40.50.1820">
    <property type="entry name" value="alpha/beta hydrolase"/>
    <property type="match status" value="1"/>
</dbReference>
<feature type="signal peptide" evidence="1">
    <location>
        <begin position="1"/>
        <end position="16"/>
    </location>
</feature>
<feature type="domain" description="AB hydrolase-1" evidence="2">
    <location>
        <begin position="63"/>
        <end position="302"/>
    </location>
</feature>
<dbReference type="Proteomes" id="UP001218364">
    <property type="component" value="Unassembled WGS sequence"/>
</dbReference>
<evidence type="ECO:0000313" key="6">
    <source>
        <dbReference type="Proteomes" id="UP001218364"/>
    </source>
</evidence>
<proteinExistence type="predicted"/>
<dbReference type="InterPro" id="IPR000073">
    <property type="entry name" value="AB_hydrolase_1"/>
</dbReference>
<sequence length="320" mass="33799">MSVFSTLSIAALAAPAALFGAAHLSTRKQAREAERLVPPAGQFHQTAHGRLHYVEMGPQKAQTLVLIHGLSGQLQHFTYALAGRLAQDFHIIALDRPGCGYSTRNSDTLARLPAQAAMIQELLDAKGVKNPVLVGHSLGGAVSLAMALAAADRIRGLALLAPLTHPSAGGADAFKGLIVHSPMVRRLMAHTVAIPAAKRTAEAVLTQIFAPETCPSDFLDRAGGILGLRPQSFIAASADATLLYPTIAEQADRYLRELRTPGAVLFGADDAVLNAEEQGRAMEAFGLKCRIEPGFGHMLPITQPALCEDFIRATAASLPT</sequence>
<dbReference type="Pfam" id="PF00561">
    <property type="entry name" value="Abhydrolase_1"/>
    <property type="match status" value="1"/>
</dbReference>
<keyword evidence="1" id="KW-0732">Signal</keyword>